<evidence type="ECO:0000256" key="10">
    <source>
        <dbReference type="ARBA" id="ARBA00022840"/>
    </source>
</evidence>
<reference evidence="14 15" key="1">
    <citation type="journal article" date="2014" name="Nature">
        <title>An environmental bacterial taxon with a large and distinct metabolic repertoire.</title>
        <authorList>
            <person name="Wilson M.C."/>
            <person name="Mori T."/>
            <person name="Ruckert C."/>
            <person name="Uria A.R."/>
            <person name="Helf M.J."/>
            <person name="Takada K."/>
            <person name="Gernert C."/>
            <person name="Steffens U.A."/>
            <person name="Heycke N."/>
            <person name="Schmitt S."/>
            <person name="Rinke C."/>
            <person name="Helfrich E.J."/>
            <person name="Brachmann A.O."/>
            <person name="Gurgui C."/>
            <person name="Wakimoto T."/>
            <person name="Kracht M."/>
            <person name="Crusemann M."/>
            <person name="Hentschel U."/>
            <person name="Abe I."/>
            <person name="Matsunaga S."/>
            <person name="Kalinowski J."/>
            <person name="Takeyama H."/>
            <person name="Piel J."/>
        </authorList>
    </citation>
    <scope>NUCLEOTIDE SEQUENCE [LARGE SCALE GENOMIC DNA]</scope>
    <source>
        <strain evidence="15">TSY2</strain>
    </source>
</reference>
<keyword evidence="7 13" id="KW-0808">Transferase</keyword>
<evidence type="ECO:0000256" key="2">
    <source>
        <dbReference type="ARBA" id="ARBA00004870"/>
    </source>
</evidence>
<evidence type="ECO:0000313" key="15">
    <source>
        <dbReference type="Proteomes" id="UP000019140"/>
    </source>
</evidence>
<keyword evidence="9 13" id="KW-0418">Kinase</keyword>
<evidence type="ECO:0000256" key="8">
    <source>
        <dbReference type="ARBA" id="ARBA00022741"/>
    </source>
</evidence>
<keyword evidence="8 13" id="KW-0547">Nucleotide-binding</keyword>
<dbReference type="GO" id="GO:0005886">
    <property type="term" value="C:plasma membrane"/>
    <property type="evidence" value="ECO:0007669"/>
    <property type="project" value="TreeGrafter"/>
</dbReference>
<dbReference type="PATRIC" id="fig|1429439.4.peg.666"/>
<dbReference type="HAMAP" id="MF_00409">
    <property type="entry name" value="LpxK"/>
    <property type="match status" value="1"/>
</dbReference>
<comment type="similarity">
    <text evidence="13">Belongs to the LpxK family.</text>
</comment>
<keyword evidence="5 13" id="KW-0444">Lipid biosynthesis</keyword>
<dbReference type="EMBL" id="AZHX01000155">
    <property type="protein sequence ID" value="ETX08696.1"/>
    <property type="molecule type" value="Genomic_DNA"/>
</dbReference>
<dbReference type="AlphaFoldDB" id="W4MFJ7"/>
<feature type="binding site" evidence="13">
    <location>
        <begin position="75"/>
        <end position="82"/>
    </location>
    <ligand>
        <name>ATP</name>
        <dbReference type="ChEBI" id="CHEBI:30616"/>
    </ligand>
</feature>
<evidence type="ECO:0000256" key="9">
    <source>
        <dbReference type="ARBA" id="ARBA00022777"/>
    </source>
</evidence>
<dbReference type="InterPro" id="IPR027417">
    <property type="entry name" value="P-loop_NTPase"/>
</dbReference>
<keyword evidence="11 13" id="KW-0443">Lipid metabolism</keyword>
<dbReference type="GO" id="GO:0005524">
    <property type="term" value="F:ATP binding"/>
    <property type="evidence" value="ECO:0007669"/>
    <property type="project" value="UniProtKB-UniRule"/>
</dbReference>
<dbReference type="Proteomes" id="UP000019140">
    <property type="component" value="Unassembled WGS sequence"/>
</dbReference>
<gene>
    <name evidence="13" type="primary">lpxK</name>
    <name evidence="14" type="ORF">ETSY2_03910</name>
</gene>
<protein>
    <recommendedName>
        <fullName evidence="4 13">Tetraacyldisaccharide 4'-kinase</fullName>
        <ecNumber evidence="3 13">2.7.1.130</ecNumber>
    </recommendedName>
    <alternativeName>
        <fullName evidence="12 13">Lipid A 4'-kinase</fullName>
    </alternativeName>
</protein>
<dbReference type="Pfam" id="PF02606">
    <property type="entry name" value="LpxK"/>
    <property type="match status" value="1"/>
</dbReference>
<dbReference type="NCBIfam" id="TIGR00682">
    <property type="entry name" value="lpxK"/>
    <property type="match status" value="1"/>
</dbReference>
<organism evidence="14 15">
    <name type="scientific">Candidatus Entotheonella gemina</name>
    <dbReference type="NCBI Taxonomy" id="1429439"/>
    <lineage>
        <taxon>Bacteria</taxon>
        <taxon>Pseudomonadati</taxon>
        <taxon>Nitrospinota/Tectimicrobiota group</taxon>
        <taxon>Candidatus Tectimicrobiota</taxon>
        <taxon>Candidatus Entotheonellia</taxon>
        <taxon>Candidatus Entotheonellales</taxon>
        <taxon>Candidatus Entotheonellaceae</taxon>
        <taxon>Candidatus Entotheonella</taxon>
    </lineage>
</organism>
<evidence type="ECO:0000256" key="3">
    <source>
        <dbReference type="ARBA" id="ARBA00012071"/>
    </source>
</evidence>
<keyword evidence="15" id="KW-1185">Reference proteome</keyword>
<evidence type="ECO:0000256" key="6">
    <source>
        <dbReference type="ARBA" id="ARBA00022556"/>
    </source>
</evidence>
<comment type="function">
    <text evidence="1 13">Transfers the gamma-phosphate of ATP to the 4'-position of a tetraacyldisaccharide 1-phosphate intermediate (termed DS-1-P) to form tetraacyldisaccharide 1,4'-bis-phosphate (lipid IVA).</text>
</comment>
<dbReference type="SUPFAM" id="SSF52540">
    <property type="entry name" value="P-loop containing nucleoside triphosphate hydrolases"/>
    <property type="match status" value="1"/>
</dbReference>
<keyword evidence="6 13" id="KW-0441">Lipid A biosynthesis</keyword>
<dbReference type="InterPro" id="IPR003758">
    <property type="entry name" value="LpxK"/>
</dbReference>
<dbReference type="HOGENOM" id="CLU_038816_6_0_7"/>
<accession>W4MFJ7</accession>
<comment type="caution">
    <text evidence="14">The sequence shown here is derived from an EMBL/GenBank/DDBJ whole genome shotgun (WGS) entry which is preliminary data.</text>
</comment>
<evidence type="ECO:0000256" key="7">
    <source>
        <dbReference type="ARBA" id="ARBA00022679"/>
    </source>
</evidence>
<evidence type="ECO:0000256" key="13">
    <source>
        <dbReference type="HAMAP-Rule" id="MF_00409"/>
    </source>
</evidence>
<dbReference type="EC" id="2.7.1.130" evidence="3 13"/>
<comment type="pathway">
    <text evidence="2 13">Glycolipid biosynthesis; lipid IV(A) biosynthesis; lipid IV(A) from (3R)-3-hydroxytetradecanoyl-[acyl-carrier-protein] and UDP-N-acetyl-alpha-D-glucosamine: step 6/6.</text>
</comment>
<evidence type="ECO:0000256" key="4">
    <source>
        <dbReference type="ARBA" id="ARBA00016436"/>
    </source>
</evidence>
<name>W4MFJ7_9BACT</name>
<dbReference type="UniPathway" id="UPA00359">
    <property type="reaction ID" value="UER00482"/>
</dbReference>
<evidence type="ECO:0000256" key="11">
    <source>
        <dbReference type="ARBA" id="ARBA00023098"/>
    </source>
</evidence>
<dbReference type="GO" id="GO:0009029">
    <property type="term" value="F:lipid-A 4'-kinase activity"/>
    <property type="evidence" value="ECO:0007669"/>
    <property type="project" value="UniProtKB-UniRule"/>
</dbReference>
<dbReference type="PANTHER" id="PTHR42724">
    <property type="entry name" value="TETRAACYLDISACCHARIDE 4'-KINASE"/>
    <property type="match status" value="1"/>
</dbReference>
<evidence type="ECO:0000256" key="12">
    <source>
        <dbReference type="ARBA" id="ARBA00029757"/>
    </source>
</evidence>
<proteinExistence type="inferred from homology"/>
<keyword evidence="10 13" id="KW-0067">ATP-binding</keyword>
<dbReference type="GO" id="GO:0009245">
    <property type="term" value="P:lipid A biosynthetic process"/>
    <property type="evidence" value="ECO:0007669"/>
    <property type="project" value="UniProtKB-UniRule"/>
</dbReference>
<evidence type="ECO:0000313" key="14">
    <source>
        <dbReference type="EMBL" id="ETX08696.1"/>
    </source>
</evidence>
<evidence type="ECO:0000256" key="5">
    <source>
        <dbReference type="ARBA" id="ARBA00022516"/>
    </source>
</evidence>
<sequence length="381" mass="42198">MDTIFMGRSRWQYTLYRHMCGEGRASAGARLGLMPLWVASQFYRGLAYGHRQGFRWGWRRPHRLPCRVISVGNLTVGGTGKTPLAMWLARWCRDQGWPVAILSRGYGGQAADAPRVVEAHRANGQTWSAVGDEPYLLAQELPCVPVVAGRDRVRSGMYAHRRFGAQVLILDDGFQHYRLARDFDMVLIDATNPFGHGALLPRGILREPLRALQRAHAVVLTRVELARAALPAVCQRIRQWYPHGPIYHMTTTVEALTAGELCVLSDPLLLRQHRVVAFVGIGNPAAFAATLTQLGCDVAALLVFRDHHPYTAADWQAIVEVAGRYGASGIVTTTKDQVRLDPTWQASVPLYTLRTGVAFAEGEATLQQQLRTAITDAQTSD</sequence>
<dbReference type="PANTHER" id="PTHR42724:SF1">
    <property type="entry name" value="TETRAACYLDISACCHARIDE 4'-KINASE, MITOCHONDRIAL-RELATED"/>
    <property type="match status" value="1"/>
</dbReference>
<evidence type="ECO:0000256" key="1">
    <source>
        <dbReference type="ARBA" id="ARBA00002274"/>
    </source>
</evidence>
<comment type="catalytic activity">
    <reaction evidence="13">
        <text>a lipid A disaccharide + ATP = a lipid IVA + ADP + H(+)</text>
        <dbReference type="Rhea" id="RHEA:67840"/>
        <dbReference type="ChEBI" id="CHEBI:15378"/>
        <dbReference type="ChEBI" id="CHEBI:30616"/>
        <dbReference type="ChEBI" id="CHEBI:176343"/>
        <dbReference type="ChEBI" id="CHEBI:176425"/>
        <dbReference type="ChEBI" id="CHEBI:456216"/>
        <dbReference type="EC" id="2.7.1.130"/>
    </reaction>
</comment>
<dbReference type="GO" id="GO:0009244">
    <property type="term" value="P:lipopolysaccharide core region biosynthetic process"/>
    <property type="evidence" value="ECO:0007669"/>
    <property type="project" value="TreeGrafter"/>
</dbReference>